<accession>A0A392NZY6</accession>
<comment type="caution">
    <text evidence="2">The sequence shown here is derived from an EMBL/GenBank/DDBJ whole genome shotgun (WGS) entry which is preliminary data.</text>
</comment>
<proteinExistence type="predicted"/>
<keyword evidence="3" id="KW-1185">Reference proteome</keyword>
<reference evidence="2 3" key="1">
    <citation type="journal article" date="2018" name="Front. Plant Sci.">
        <title>Red Clover (Trifolium pratense) and Zigzag Clover (T. medium) - A Picture of Genomic Similarities and Differences.</title>
        <authorList>
            <person name="Dluhosova J."/>
            <person name="Istvanek J."/>
            <person name="Nedelnik J."/>
            <person name="Repkova J."/>
        </authorList>
    </citation>
    <scope>NUCLEOTIDE SEQUENCE [LARGE SCALE GENOMIC DNA]</scope>
    <source>
        <strain evidence="3">cv. 10/8</strain>
        <tissue evidence="2">Leaf</tissue>
    </source>
</reference>
<dbReference type="Proteomes" id="UP000265520">
    <property type="component" value="Unassembled WGS sequence"/>
</dbReference>
<organism evidence="2 3">
    <name type="scientific">Trifolium medium</name>
    <dbReference type="NCBI Taxonomy" id="97028"/>
    <lineage>
        <taxon>Eukaryota</taxon>
        <taxon>Viridiplantae</taxon>
        <taxon>Streptophyta</taxon>
        <taxon>Embryophyta</taxon>
        <taxon>Tracheophyta</taxon>
        <taxon>Spermatophyta</taxon>
        <taxon>Magnoliopsida</taxon>
        <taxon>eudicotyledons</taxon>
        <taxon>Gunneridae</taxon>
        <taxon>Pentapetalae</taxon>
        <taxon>rosids</taxon>
        <taxon>fabids</taxon>
        <taxon>Fabales</taxon>
        <taxon>Fabaceae</taxon>
        <taxon>Papilionoideae</taxon>
        <taxon>50 kb inversion clade</taxon>
        <taxon>NPAAA clade</taxon>
        <taxon>Hologalegina</taxon>
        <taxon>IRL clade</taxon>
        <taxon>Trifolieae</taxon>
        <taxon>Trifolium</taxon>
    </lineage>
</organism>
<dbReference type="EMBL" id="LXQA010056657">
    <property type="protein sequence ID" value="MCI04830.1"/>
    <property type="molecule type" value="Genomic_DNA"/>
</dbReference>
<sequence>MSRDYDFIKDLTKEREICKIAIRVVDSWTVMGTNGFPHVEMVIADAKGDRVKAVTRYKEFEHWKEFIVENNVYVLHNCHVYDNNGGFKVCDSPFKVVFGSGTKFTKDVSITNIPPHQFHFKSFKEVQDEIIGALHEVVKPQTAASGKKPCTNLILSNEC</sequence>
<dbReference type="AlphaFoldDB" id="A0A392NZY6"/>
<dbReference type="Pfam" id="PF02721">
    <property type="entry name" value="DUF223"/>
    <property type="match status" value="1"/>
</dbReference>
<dbReference type="Gene3D" id="2.40.50.140">
    <property type="entry name" value="Nucleic acid-binding proteins"/>
    <property type="match status" value="1"/>
</dbReference>
<evidence type="ECO:0000313" key="2">
    <source>
        <dbReference type="EMBL" id="MCI04830.1"/>
    </source>
</evidence>
<evidence type="ECO:0000313" key="3">
    <source>
        <dbReference type="Proteomes" id="UP000265520"/>
    </source>
</evidence>
<protein>
    <recommendedName>
        <fullName evidence="1">Replication protein A 70 kDa DNA-binding subunit B/D first OB fold domain-containing protein</fullName>
    </recommendedName>
</protein>
<dbReference type="InterPro" id="IPR012340">
    <property type="entry name" value="NA-bd_OB-fold"/>
</dbReference>
<dbReference type="InterPro" id="IPR003871">
    <property type="entry name" value="RFA1B/D_OB_1st"/>
</dbReference>
<evidence type="ECO:0000259" key="1">
    <source>
        <dbReference type="Pfam" id="PF02721"/>
    </source>
</evidence>
<dbReference type="CDD" id="cd04480">
    <property type="entry name" value="RPA1_DBD_A_like"/>
    <property type="match status" value="1"/>
</dbReference>
<name>A0A392NZY6_9FABA</name>
<dbReference type="SUPFAM" id="SSF50249">
    <property type="entry name" value="Nucleic acid-binding proteins"/>
    <property type="match status" value="1"/>
</dbReference>
<feature type="domain" description="Replication protein A 70 kDa DNA-binding subunit B/D first OB fold" evidence="1">
    <location>
        <begin position="5"/>
        <end position="106"/>
    </location>
</feature>